<organism evidence="2 3">
    <name type="scientific">Dendryphion nanum</name>
    <dbReference type="NCBI Taxonomy" id="256645"/>
    <lineage>
        <taxon>Eukaryota</taxon>
        <taxon>Fungi</taxon>
        <taxon>Dikarya</taxon>
        <taxon>Ascomycota</taxon>
        <taxon>Pezizomycotina</taxon>
        <taxon>Dothideomycetes</taxon>
        <taxon>Pleosporomycetidae</taxon>
        <taxon>Pleosporales</taxon>
        <taxon>Torulaceae</taxon>
        <taxon>Dendryphion</taxon>
    </lineage>
</organism>
<evidence type="ECO:0000313" key="3">
    <source>
        <dbReference type="Proteomes" id="UP000700596"/>
    </source>
</evidence>
<dbReference type="PANTHER" id="PTHR38116:SF1">
    <property type="entry name" value="BZIP DOMAIN-CONTAINING PROTEIN"/>
    <property type="match status" value="1"/>
</dbReference>
<dbReference type="AlphaFoldDB" id="A0A9P9EJ74"/>
<protein>
    <recommendedName>
        <fullName evidence="4">BZIP domain-containing protein</fullName>
    </recommendedName>
</protein>
<dbReference type="Pfam" id="PF11905">
    <property type="entry name" value="DUF3425"/>
    <property type="match status" value="1"/>
</dbReference>
<name>A0A9P9EJ74_9PLEO</name>
<evidence type="ECO:0000256" key="1">
    <source>
        <dbReference type="SAM" id="MobiDB-lite"/>
    </source>
</evidence>
<sequence>MSTSPEVEAPKIELGMMHQQIGVLDETEDWSGITNPTERRKLQNRINQRAYRTRKRVKDPSSALDTLAKRHAQRKSALNQGGHRATSPPNEPSITKIHSHEACSINFHPRIRAIMEQFAQHAYERYSSGAPVLAHLPLLVQFNAISALVRNATTLGVLEEFYMCDSISGFNKQGPDLGTTSPYSMNCPTSLHPTPLQIVVEHHPWIDLFPSPRMRDNILHALETVEDCDKWEDDLCHDVCQYNDAEEKAGLIVWGDPGDPLSWEASPGFLKKWGYLLNGCVDIIRATNYWRRKRGEKPLSFRDVANFIMASRPKELVELQG</sequence>
<dbReference type="EMBL" id="JAGMWT010000001">
    <property type="protein sequence ID" value="KAH7138457.1"/>
    <property type="molecule type" value="Genomic_DNA"/>
</dbReference>
<feature type="region of interest" description="Disordered" evidence="1">
    <location>
        <begin position="70"/>
        <end position="92"/>
    </location>
</feature>
<dbReference type="PANTHER" id="PTHR38116">
    <property type="entry name" value="CHROMOSOME 7, WHOLE GENOME SHOTGUN SEQUENCE"/>
    <property type="match status" value="1"/>
</dbReference>
<dbReference type="InterPro" id="IPR021833">
    <property type="entry name" value="DUF3425"/>
</dbReference>
<proteinExistence type="predicted"/>
<evidence type="ECO:0000313" key="2">
    <source>
        <dbReference type="EMBL" id="KAH7138457.1"/>
    </source>
</evidence>
<evidence type="ECO:0008006" key="4">
    <source>
        <dbReference type="Google" id="ProtNLM"/>
    </source>
</evidence>
<dbReference type="Proteomes" id="UP000700596">
    <property type="component" value="Unassembled WGS sequence"/>
</dbReference>
<gene>
    <name evidence="2" type="ORF">B0J11DRAFT_574440</name>
</gene>
<accession>A0A9P9EJ74</accession>
<dbReference type="OrthoDB" id="2245989at2759"/>
<comment type="caution">
    <text evidence="2">The sequence shown here is derived from an EMBL/GenBank/DDBJ whole genome shotgun (WGS) entry which is preliminary data.</text>
</comment>
<dbReference type="CDD" id="cd14688">
    <property type="entry name" value="bZIP_YAP"/>
    <property type="match status" value="1"/>
</dbReference>
<reference evidence="2" key="1">
    <citation type="journal article" date="2021" name="Nat. Commun.">
        <title>Genetic determinants of endophytism in the Arabidopsis root mycobiome.</title>
        <authorList>
            <person name="Mesny F."/>
            <person name="Miyauchi S."/>
            <person name="Thiergart T."/>
            <person name="Pickel B."/>
            <person name="Atanasova L."/>
            <person name="Karlsson M."/>
            <person name="Huettel B."/>
            <person name="Barry K.W."/>
            <person name="Haridas S."/>
            <person name="Chen C."/>
            <person name="Bauer D."/>
            <person name="Andreopoulos W."/>
            <person name="Pangilinan J."/>
            <person name="LaButti K."/>
            <person name="Riley R."/>
            <person name="Lipzen A."/>
            <person name="Clum A."/>
            <person name="Drula E."/>
            <person name="Henrissat B."/>
            <person name="Kohler A."/>
            <person name="Grigoriev I.V."/>
            <person name="Martin F.M."/>
            <person name="Hacquard S."/>
        </authorList>
    </citation>
    <scope>NUCLEOTIDE SEQUENCE</scope>
    <source>
        <strain evidence="2">MPI-CAGE-CH-0243</strain>
    </source>
</reference>
<keyword evidence="3" id="KW-1185">Reference proteome</keyword>